<sequence length="364" mass="42375">MEEPATNLQRCVARTEHLFAAWEQCSGNPDFHRQQAHKDASSEIDDMALSIPVIEWKVDRAKQECQQSLTKRSAAERDWETEVKTPGVFIQDVENLREEMQIAVNEYQLNYEEHAALMRTMAVAEARLESQKKIVIEIEEERKQLEWFGKTIIQFGITVLSSALHSRIIGHSAELIFYSDQHNRNIITNINIAPSSVDQTTQSQPALTTSQEIKGLYPKEVYENWFKCYGEPDGHRRGELSNSTQLLTRTEERIAEEESMLEHTKLAMQESNAQRQKTEEYWTKTTKLAKEYGFDKAEHVQGVYQLFQAAVEDHRYKSSGHFYGGQVQRQRQKELDQYKQNIDEINEERRQLKGFGKHYLGRDD</sequence>
<name>A0A4V4JVA1_AURPU</name>
<dbReference type="Proteomes" id="UP000306584">
    <property type="component" value="Unassembled WGS sequence"/>
</dbReference>
<comment type="caution">
    <text evidence="2">The sequence shown here is derived from an EMBL/GenBank/DDBJ whole genome shotgun (WGS) entry which is preliminary data.</text>
</comment>
<accession>A0A4V4JVA1</accession>
<protein>
    <submittedName>
        <fullName evidence="2">Uncharacterized protein</fullName>
    </submittedName>
</protein>
<feature type="coiled-coil region" evidence="1">
    <location>
        <begin position="58"/>
        <end position="141"/>
    </location>
</feature>
<feature type="coiled-coil region" evidence="1">
    <location>
        <begin position="328"/>
        <end position="355"/>
    </location>
</feature>
<gene>
    <name evidence="2" type="ORF">D6D01_05366</name>
</gene>
<proteinExistence type="predicted"/>
<evidence type="ECO:0000313" key="2">
    <source>
        <dbReference type="EMBL" id="THY24693.1"/>
    </source>
</evidence>
<reference evidence="2 3" key="1">
    <citation type="submission" date="2018-10" db="EMBL/GenBank/DDBJ databases">
        <title>Fifty Aureobasidium pullulans genomes reveal a recombining polyextremotolerant generalist.</title>
        <authorList>
            <person name="Gostincar C."/>
            <person name="Turk M."/>
            <person name="Zajc J."/>
            <person name="Gunde-Cimerman N."/>
        </authorList>
    </citation>
    <scope>NUCLEOTIDE SEQUENCE [LARGE SCALE GENOMIC DNA]</scope>
    <source>
        <strain evidence="2 3">EXF-6604</strain>
    </source>
</reference>
<evidence type="ECO:0000256" key="1">
    <source>
        <dbReference type="SAM" id="Coils"/>
    </source>
</evidence>
<dbReference type="AlphaFoldDB" id="A0A4V4JVA1"/>
<evidence type="ECO:0000313" key="3">
    <source>
        <dbReference type="Proteomes" id="UP000306584"/>
    </source>
</evidence>
<keyword evidence="1" id="KW-0175">Coiled coil</keyword>
<organism evidence="2 3">
    <name type="scientific">Aureobasidium pullulans</name>
    <name type="common">Black yeast</name>
    <name type="synonym">Pullularia pullulans</name>
    <dbReference type="NCBI Taxonomy" id="5580"/>
    <lineage>
        <taxon>Eukaryota</taxon>
        <taxon>Fungi</taxon>
        <taxon>Dikarya</taxon>
        <taxon>Ascomycota</taxon>
        <taxon>Pezizomycotina</taxon>
        <taxon>Dothideomycetes</taxon>
        <taxon>Dothideomycetidae</taxon>
        <taxon>Dothideales</taxon>
        <taxon>Saccotheciaceae</taxon>
        <taxon>Aureobasidium</taxon>
    </lineage>
</organism>
<dbReference type="EMBL" id="QZBD01000200">
    <property type="protein sequence ID" value="THY24693.1"/>
    <property type="molecule type" value="Genomic_DNA"/>
</dbReference>